<dbReference type="RefSeq" id="XP_007865434.1">
    <property type="nucleotide sequence ID" value="XM_007867243.1"/>
</dbReference>
<dbReference type="AlphaFoldDB" id="S7QA28"/>
<organism evidence="2 3">
    <name type="scientific">Gloeophyllum trabeum (strain ATCC 11539 / FP-39264 / Madison 617)</name>
    <name type="common">Brown rot fungus</name>
    <dbReference type="NCBI Taxonomy" id="670483"/>
    <lineage>
        <taxon>Eukaryota</taxon>
        <taxon>Fungi</taxon>
        <taxon>Dikarya</taxon>
        <taxon>Basidiomycota</taxon>
        <taxon>Agaricomycotina</taxon>
        <taxon>Agaricomycetes</taxon>
        <taxon>Gloeophyllales</taxon>
        <taxon>Gloeophyllaceae</taxon>
        <taxon>Gloeophyllum</taxon>
    </lineage>
</organism>
<dbReference type="Proteomes" id="UP000030669">
    <property type="component" value="Unassembled WGS sequence"/>
</dbReference>
<keyword evidence="3" id="KW-1185">Reference proteome</keyword>
<dbReference type="GeneID" id="19301766"/>
<gene>
    <name evidence="2" type="ORF">GLOTRDRAFT_128698</name>
</gene>
<reference evidence="2 3" key="1">
    <citation type="journal article" date="2012" name="Science">
        <title>The Paleozoic origin of enzymatic lignin decomposition reconstructed from 31 fungal genomes.</title>
        <authorList>
            <person name="Floudas D."/>
            <person name="Binder M."/>
            <person name="Riley R."/>
            <person name="Barry K."/>
            <person name="Blanchette R.A."/>
            <person name="Henrissat B."/>
            <person name="Martinez A.T."/>
            <person name="Otillar R."/>
            <person name="Spatafora J.W."/>
            <person name="Yadav J.S."/>
            <person name="Aerts A."/>
            <person name="Benoit I."/>
            <person name="Boyd A."/>
            <person name="Carlson A."/>
            <person name="Copeland A."/>
            <person name="Coutinho P.M."/>
            <person name="de Vries R.P."/>
            <person name="Ferreira P."/>
            <person name="Findley K."/>
            <person name="Foster B."/>
            <person name="Gaskell J."/>
            <person name="Glotzer D."/>
            <person name="Gorecki P."/>
            <person name="Heitman J."/>
            <person name="Hesse C."/>
            <person name="Hori C."/>
            <person name="Igarashi K."/>
            <person name="Jurgens J.A."/>
            <person name="Kallen N."/>
            <person name="Kersten P."/>
            <person name="Kohler A."/>
            <person name="Kuees U."/>
            <person name="Kumar T.K.A."/>
            <person name="Kuo A."/>
            <person name="LaButti K."/>
            <person name="Larrondo L.F."/>
            <person name="Lindquist E."/>
            <person name="Ling A."/>
            <person name="Lombard V."/>
            <person name="Lucas S."/>
            <person name="Lundell T."/>
            <person name="Martin R."/>
            <person name="McLaughlin D.J."/>
            <person name="Morgenstern I."/>
            <person name="Morin E."/>
            <person name="Murat C."/>
            <person name="Nagy L.G."/>
            <person name="Nolan M."/>
            <person name="Ohm R.A."/>
            <person name="Patyshakuliyeva A."/>
            <person name="Rokas A."/>
            <person name="Ruiz-Duenas F.J."/>
            <person name="Sabat G."/>
            <person name="Salamov A."/>
            <person name="Samejima M."/>
            <person name="Schmutz J."/>
            <person name="Slot J.C."/>
            <person name="St John F."/>
            <person name="Stenlid J."/>
            <person name="Sun H."/>
            <person name="Sun S."/>
            <person name="Syed K."/>
            <person name="Tsang A."/>
            <person name="Wiebenga A."/>
            <person name="Young D."/>
            <person name="Pisabarro A."/>
            <person name="Eastwood D.C."/>
            <person name="Martin F."/>
            <person name="Cullen D."/>
            <person name="Grigoriev I.V."/>
            <person name="Hibbett D.S."/>
        </authorList>
    </citation>
    <scope>NUCLEOTIDE SEQUENCE [LARGE SCALE GENOMIC DNA]</scope>
    <source>
        <strain evidence="2 3">ATCC 11539</strain>
    </source>
</reference>
<feature type="region of interest" description="Disordered" evidence="1">
    <location>
        <begin position="73"/>
        <end position="120"/>
    </location>
</feature>
<feature type="compositionally biased region" description="Basic and acidic residues" evidence="1">
    <location>
        <begin position="28"/>
        <end position="45"/>
    </location>
</feature>
<dbReference type="EMBL" id="KB469300">
    <property type="protein sequence ID" value="EPQ56761.1"/>
    <property type="molecule type" value="Genomic_DNA"/>
</dbReference>
<dbReference type="KEGG" id="gtr:GLOTRDRAFT_128698"/>
<protein>
    <submittedName>
        <fullName evidence="2">Uncharacterized protein</fullName>
    </submittedName>
</protein>
<feature type="compositionally biased region" description="Basic residues" evidence="1">
    <location>
        <begin position="46"/>
        <end position="55"/>
    </location>
</feature>
<accession>S7QA28</accession>
<proteinExistence type="predicted"/>
<dbReference type="HOGENOM" id="CLU_2049927_0_0_1"/>
<name>S7QA28_GLOTA</name>
<sequence length="120" mass="13733">MLKNYPRYAVQTGYISKPRPLSARPSRGRPDAPRALENQRADSRSRSRSRSRSPIRPRLPAWVWKRLFRRSRKPDIPARPTRVSLPPPARSSLRSRNSASRSSGSEPNTAAKRVTFVDQE</sequence>
<evidence type="ECO:0000313" key="3">
    <source>
        <dbReference type="Proteomes" id="UP000030669"/>
    </source>
</evidence>
<evidence type="ECO:0000313" key="2">
    <source>
        <dbReference type="EMBL" id="EPQ56761.1"/>
    </source>
</evidence>
<feature type="compositionally biased region" description="Low complexity" evidence="1">
    <location>
        <begin position="90"/>
        <end position="108"/>
    </location>
</feature>
<feature type="region of interest" description="Disordered" evidence="1">
    <location>
        <begin position="1"/>
        <end position="55"/>
    </location>
</feature>
<evidence type="ECO:0000256" key="1">
    <source>
        <dbReference type="SAM" id="MobiDB-lite"/>
    </source>
</evidence>